<dbReference type="Gene3D" id="3.10.129.10">
    <property type="entry name" value="Hotdog Thioesterase"/>
    <property type="match status" value="1"/>
</dbReference>
<dbReference type="EMBL" id="JAKLTR010000020">
    <property type="protein sequence ID" value="MCG2617360.1"/>
    <property type="molecule type" value="Genomic_DNA"/>
</dbReference>
<comment type="caution">
    <text evidence="4">The sequence shown here is derived from an EMBL/GenBank/DDBJ whole genome shotgun (WGS) entry which is preliminary data.</text>
</comment>
<evidence type="ECO:0000256" key="1">
    <source>
        <dbReference type="ARBA" id="ARBA00008324"/>
    </source>
</evidence>
<dbReference type="SUPFAM" id="SSF54637">
    <property type="entry name" value="Thioesterase/thiol ester dehydrase-isomerase"/>
    <property type="match status" value="1"/>
</dbReference>
<keyword evidence="2" id="KW-0378">Hydrolase</keyword>
<protein>
    <submittedName>
        <fullName evidence="4">Hotdog fold thioesterase</fullName>
    </submittedName>
</protein>
<dbReference type="PANTHER" id="PTHR43240:SF5">
    <property type="entry name" value="1,4-DIHYDROXY-2-NAPHTHOYL-COA THIOESTERASE 1"/>
    <property type="match status" value="1"/>
</dbReference>
<evidence type="ECO:0000313" key="4">
    <source>
        <dbReference type="EMBL" id="MCG2617360.1"/>
    </source>
</evidence>
<dbReference type="Proteomes" id="UP001165367">
    <property type="component" value="Unassembled WGS sequence"/>
</dbReference>
<organism evidence="4 5">
    <name type="scientific">Terrimonas ginsenosidimutans</name>
    <dbReference type="NCBI Taxonomy" id="2908004"/>
    <lineage>
        <taxon>Bacteria</taxon>
        <taxon>Pseudomonadati</taxon>
        <taxon>Bacteroidota</taxon>
        <taxon>Chitinophagia</taxon>
        <taxon>Chitinophagales</taxon>
        <taxon>Chitinophagaceae</taxon>
        <taxon>Terrimonas</taxon>
    </lineage>
</organism>
<reference evidence="4" key="1">
    <citation type="submission" date="2022-01" db="EMBL/GenBank/DDBJ databases">
        <authorList>
            <person name="Jo J.-H."/>
            <person name="Im W.-T."/>
        </authorList>
    </citation>
    <scope>NUCLEOTIDE SEQUENCE</scope>
    <source>
        <strain evidence="4">NA20</strain>
    </source>
</reference>
<comment type="similarity">
    <text evidence="1">Belongs to the thioesterase PaaI family.</text>
</comment>
<evidence type="ECO:0000256" key="2">
    <source>
        <dbReference type="ARBA" id="ARBA00022801"/>
    </source>
</evidence>
<evidence type="ECO:0000313" key="5">
    <source>
        <dbReference type="Proteomes" id="UP001165367"/>
    </source>
</evidence>
<dbReference type="PANTHER" id="PTHR43240">
    <property type="entry name" value="1,4-DIHYDROXY-2-NAPHTHOYL-COA THIOESTERASE 1"/>
    <property type="match status" value="1"/>
</dbReference>
<keyword evidence="5" id="KW-1185">Reference proteome</keyword>
<dbReference type="NCBIfam" id="TIGR00369">
    <property type="entry name" value="unchar_dom_1"/>
    <property type="match status" value="1"/>
</dbReference>
<dbReference type="Pfam" id="PF03061">
    <property type="entry name" value="4HBT"/>
    <property type="match status" value="1"/>
</dbReference>
<proteinExistence type="inferred from homology"/>
<feature type="domain" description="Thioesterase" evidence="3">
    <location>
        <begin position="56"/>
        <end position="128"/>
    </location>
</feature>
<name>A0ABS9KYF8_9BACT</name>
<dbReference type="InterPro" id="IPR029069">
    <property type="entry name" value="HotDog_dom_sf"/>
</dbReference>
<dbReference type="InterPro" id="IPR003736">
    <property type="entry name" value="PAAI_dom"/>
</dbReference>
<dbReference type="RefSeq" id="WP_237876050.1">
    <property type="nucleotide sequence ID" value="NZ_JAKLTR010000020.1"/>
</dbReference>
<evidence type="ECO:0000259" key="3">
    <source>
        <dbReference type="Pfam" id="PF03061"/>
    </source>
</evidence>
<sequence>MSNITPIWFEKDLSIGQLSSFAPGTIAEHLGIEWVELGADFLSARMPVDHRTKQPYGLLHGGASCVLAETVGSVASAMVVDNTKLACVGLEINANHIRSAREGWVTGICKPLHLGGNTHVWDIRIYDELKKMICVSRLTVAVIPKKESFRQPSL</sequence>
<accession>A0ABS9KYF8</accession>
<dbReference type="InterPro" id="IPR006683">
    <property type="entry name" value="Thioestr_dom"/>
</dbReference>
<dbReference type="CDD" id="cd03443">
    <property type="entry name" value="PaaI_thioesterase"/>
    <property type="match status" value="1"/>
</dbReference>
<gene>
    <name evidence="4" type="ORF">LZZ85_23890</name>
</gene>